<reference evidence="3 4" key="1">
    <citation type="submission" date="2016-11" db="EMBL/GenBank/DDBJ databases">
        <authorList>
            <person name="Jaros S."/>
            <person name="Januszkiewicz K."/>
            <person name="Wedrychowicz H."/>
        </authorList>
    </citation>
    <scope>NUCLEOTIDE SEQUENCE [LARGE SCALE GENOMIC DNA]</scope>
    <source>
        <strain evidence="3 4">CGMCC 1.10190</strain>
    </source>
</reference>
<dbReference type="Pfam" id="PF03480">
    <property type="entry name" value="DctP"/>
    <property type="match status" value="1"/>
</dbReference>
<evidence type="ECO:0000256" key="2">
    <source>
        <dbReference type="SAM" id="SignalP"/>
    </source>
</evidence>
<gene>
    <name evidence="3" type="ORF">SAMN04488135_108107</name>
</gene>
<feature type="chain" id="PRO_5012454860" evidence="2">
    <location>
        <begin position="29"/>
        <end position="345"/>
    </location>
</feature>
<protein>
    <submittedName>
        <fullName evidence="3">TRAP-type C4-dicarboxylate transport system, substrate-binding protein</fullName>
    </submittedName>
</protein>
<evidence type="ECO:0000313" key="3">
    <source>
        <dbReference type="EMBL" id="SHI07666.1"/>
    </source>
</evidence>
<organism evidence="3 4">
    <name type="scientific">Pollutimonas bauzanensis</name>
    <dbReference type="NCBI Taxonomy" id="658167"/>
    <lineage>
        <taxon>Bacteria</taxon>
        <taxon>Pseudomonadati</taxon>
        <taxon>Pseudomonadota</taxon>
        <taxon>Betaproteobacteria</taxon>
        <taxon>Burkholderiales</taxon>
        <taxon>Alcaligenaceae</taxon>
        <taxon>Pollutimonas</taxon>
    </lineage>
</organism>
<keyword evidence="1 2" id="KW-0732">Signal</keyword>
<dbReference type="PANTHER" id="PTHR33376:SF15">
    <property type="entry name" value="BLL6794 PROTEIN"/>
    <property type="match status" value="1"/>
</dbReference>
<sequence length="345" mass="37886">MKTSIRRKLIIAGLAAGLSASFPLAASAADSATIRVAYNLPKDHATGLYFETLAKKIEELTASTALKLKVRTFPNGQLYNDTQLPDAVSTGAVEIGQMNIGFMNGPGTESLRIWGLPFLYNSWEALWATEDNPAFKGAFDRQFGKFGMHMLGWVQYGLVEFYASKPIALPADLKGLRMRAFGVDTSMLIRDLGGSPVSLSSQEMYQAVQRGTIDGFITGPTSVYSRKLYEVTKHGTDIGINYLSFMATANLEWWNKLPDDTRKAVAAASDIAQTTARERAKEDDRIAKQHLKELGVSVSELSPEQRQQWVDASKGLYDAYREKAGTEGAELLKIVEAADRQQAAK</sequence>
<dbReference type="RefSeq" id="WP_073104358.1">
    <property type="nucleotide sequence ID" value="NZ_FQXE01000008.1"/>
</dbReference>
<dbReference type="InterPro" id="IPR018389">
    <property type="entry name" value="DctP_fam"/>
</dbReference>
<evidence type="ECO:0000256" key="1">
    <source>
        <dbReference type="ARBA" id="ARBA00022729"/>
    </source>
</evidence>
<dbReference type="GO" id="GO:0055085">
    <property type="term" value="P:transmembrane transport"/>
    <property type="evidence" value="ECO:0007669"/>
    <property type="project" value="InterPro"/>
</dbReference>
<name>A0A1M5Y6S4_9BURK</name>
<accession>A0A1M5Y6S4</accession>
<dbReference type="NCBIfam" id="NF037995">
    <property type="entry name" value="TRAP_S1"/>
    <property type="match status" value="1"/>
</dbReference>
<dbReference type="AlphaFoldDB" id="A0A1M5Y6S4"/>
<dbReference type="InterPro" id="IPR038404">
    <property type="entry name" value="TRAP_DctP_sf"/>
</dbReference>
<dbReference type="STRING" id="658167.SAMN04488135_108107"/>
<proteinExistence type="predicted"/>
<feature type="signal peptide" evidence="2">
    <location>
        <begin position="1"/>
        <end position="28"/>
    </location>
</feature>
<dbReference type="OrthoDB" id="8678862at2"/>
<dbReference type="PANTHER" id="PTHR33376">
    <property type="match status" value="1"/>
</dbReference>
<dbReference type="Gene3D" id="3.40.190.170">
    <property type="entry name" value="Bacterial extracellular solute-binding protein, family 7"/>
    <property type="match status" value="1"/>
</dbReference>
<keyword evidence="4" id="KW-1185">Reference proteome</keyword>
<dbReference type="EMBL" id="FQXE01000008">
    <property type="protein sequence ID" value="SHI07666.1"/>
    <property type="molecule type" value="Genomic_DNA"/>
</dbReference>
<evidence type="ECO:0000313" key="4">
    <source>
        <dbReference type="Proteomes" id="UP000184226"/>
    </source>
</evidence>
<dbReference type="Proteomes" id="UP000184226">
    <property type="component" value="Unassembled WGS sequence"/>
</dbReference>